<sequence length="177" mass="19804">MNPIATNMKIDSDTFVCMICLAAFIGYTLGLRNMVNTTVKTQQCHKVTQTNLSDLADILISSHLMINNLQKSTIMPIITPQTQSTPIIDNDVCESFMVTTNTRNDVHAEEDKVDSIETSASSEASSDIHTNNNKTLSPIILNNSEEEYEVILGNVKKNHTTKGIKTQYYFGWFDSMF</sequence>
<evidence type="ECO:0000256" key="1">
    <source>
        <dbReference type="SAM" id="MobiDB-lite"/>
    </source>
</evidence>
<reference evidence="2" key="1">
    <citation type="journal article" date="2020" name="Nature">
        <title>Giant virus diversity and host interactions through global metagenomics.</title>
        <authorList>
            <person name="Schulz F."/>
            <person name="Roux S."/>
            <person name="Paez-Espino D."/>
            <person name="Jungbluth S."/>
            <person name="Walsh D.A."/>
            <person name="Denef V.J."/>
            <person name="McMahon K.D."/>
            <person name="Konstantinidis K.T."/>
            <person name="Eloe-Fadrosh E.A."/>
            <person name="Kyrpides N.C."/>
            <person name="Woyke T."/>
        </authorList>
    </citation>
    <scope>NUCLEOTIDE SEQUENCE</scope>
    <source>
        <strain evidence="2">GVMAG-M-3300009163-63</strain>
    </source>
</reference>
<feature type="region of interest" description="Disordered" evidence="1">
    <location>
        <begin position="107"/>
        <end position="135"/>
    </location>
</feature>
<proteinExistence type="predicted"/>
<protein>
    <submittedName>
        <fullName evidence="2">Uncharacterized protein</fullName>
    </submittedName>
</protein>
<dbReference type="EMBL" id="MN738998">
    <property type="protein sequence ID" value="QHT34344.1"/>
    <property type="molecule type" value="Genomic_DNA"/>
</dbReference>
<accession>A0A6C0EYU1</accession>
<organism evidence="2">
    <name type="scientific">viral metagenome</name>
    <dbReference type="NCBI Taxonomy" id="1070528"/>
    <lineage>
        <taxon>unclassified sequences</taxon>
        <taxon>metagenomes</taxon>
        <taxon>organismal metagenomes</taxon>
    </lineage>
</organism>
<dbReference type="AlphaFoldDB" id="A0A6C0EYU1"/>
<evidence type="ECO:0000313" key="2">
    <source>
        <dbReference type="EMBL" id="QHT34344.1"/>
    </source>
</evidence>
<name>A0A6C0EYU1_9ZZZZ</name>
<feature type="compositionally biased region" description="Low complexity" evidence="1">
    <location>
        <begin position="116"/>
        <end position="130"/>
    </location>
</feature>